<name>A0A075B296_ROZAC</name>
<accession>A0A075B296</accession>
<keyword evidence="2" id="KW-1185">Reference proteome</keyword>
<dbReference type="AlphaFoldDB" id="A0A075B296"/>
<evidence type="ECO:0000313" key="2">
    <source>
        <dbReference type="Proteomes" id="UP000030755"/>
    </source>
</evidence>
<protein>
    <submittedName>
        <fullName evidence="1">Uncharacterized protein</fullName>
    </submittedName>
</protein>
<evidence type="ECO:0000313" key="1">
    <source>
        <dbReference type="EMBL" id="EPZ36496.1"/>
    </source>
</evidence>
<organism evidence="1 2">
    <name type="scientific">Rozella allomycis (strain CSF55)</name>
    <dbReference type="NCBI Taxonomy" id="988480"/>
    <lineage>
        <taxon>Eukaryota</taxon>
        <taxon>Fungi</taxon>
        <taxon>Fungi incertae sedis</taxon>
        <taxon>Cryptomycota</taxon>
        <taxon>Cryptomycota incertae sedis</taxon>
        <taxon>Rozella</taxon>
    </lineage>
</organism>
<dbReference type="HOGENOM" id="CLU_2672484_0_0_1"/>
<gene>
    <name evidence="1" type="ORF">O9G_005508</name>
</gene>
<reference evidence="1 2" key="1">
    <citation type="journal article" date="2013" name="Curr. Biol.">
        <title>Shared signatures of parasitism and phylogenomics unite Cryptomycota and microsporidia.</title>
        <authorList>
            <person name="James T.Y."/>
            <person name="Pelin A."/>
            <person name="Bonen L."/>
            <person name="Ahrendt S."/>
            <person name="Sain D."/>
            <person name="Corradi N."/>
            <person name="Stajich J.E."/>
        </authorList>
    </citation>
    <scope>NUCLEOTIDE SEQUENCE [LARGE SCALE GENOMIC DNA]</scope>
    <source>
        <strain evidence="1 2">CSF55</strain>
    </source>
</reference>
<proteinExistence type="predicted"/>
<dbReference type="EMBL" id="KE560547">
    <property type="protein sequence ID" value="EPZ36496.1"/>
    <property type="molecule type" value="Genomic_DNA"/>
</dbReference>
<sequence>MFVLCSAGSDNNQCAKNSRQQIRKAMSCVGTTKLTFNASNAIPTNVATSETAAKDDEKSTKISPKDHAVYDFAIY</sequence>
<dbReference type="Proteomes" id="UP000030755">
    <property type="component" value="Unassembled WGS sequence"/>
</dbReference>